<dbReference type="InterPro" id="IPR029071">
    <property type="entry name" value="Ubiquitin-like_domsf"/>
</dbReference>
<dbReference type="InterPro" id="IPR009060">
    <property type="entry name" value="UBA-like_sf"/>
</dbReference>
<dbReference type="GO" id="GO:0031397">
    <property type="term" value="P:negative regulation of protein ubiquitination"/>
    <property type="evidence" value="ECO:0007669"/>
    <property type="project" value="TreeGrafter"/>
</dbReference>
<organism evidence="7 8">
    <name type="scientific">Naegleria fowleri</name>
    <name type="common">Brain eating amoeba</name>
    <dbReference type="NCBI Taxonomy" id="5763"/>
    <lineage>
        <taxon>Eukaryota</taxon>
        <taxon>Discoba</taxon>
        <taxon>Heterolobosea</taxon>
        <taxon>Tetramitia</taxon>
        <taxon>Eutetramitia</taxon>
        <taxon>Vahlkampfiidae</taxon>
        <taxon>Naegleria</taxon>
    </lineage>
</organism>
<dbReference type="GO" id="GO:0005634">
    <property type="term" value="C:nucleus"/>
    <property type="evidence" value="ECO:0007669"/>
    <property type="project" value="TreeGrafter"/>
</dbReference>
<dbReference type="Proteomes" id="UP000444721">
    <property type="component" value="Unassembled WGS sequence"/>
</dbReference>
<dbReference type="GO" id="GO:0032435">
    <property type="term" value="P:negative regulation of proteasomal ubiquitin-dependent protein catabolic process"/>
    <property type="evidence" value="ECO:0007669"/>
    <property type="project" value="TreeGrafter"/>
</dbReference>
<proteinExistence type="predicted"/>
<dbReference type="PANTHER" id="PTHR46340">
    <property type="entry name" value="UBX DOMAIN-CONTAINING PROTEIN 1"/>
    <property type="match status" value="1"/>
</dbReference>
<evidence type="ECO:0000256" key="4">
    <source>
        <dbReference type="SAM" id="MobiDB-lite"/>
    </source>
</evidence>
<dbReference type="AlphaFoldDB" id="A0A6A5C9Z6"/>
<feature type="compositionally biased region" description="Low complexity" evidence="4">
    <location>
        <begin position="334"/>
        <end position="355"/>
    </location>
</feature>
<sequence>MSHTHSSSSTLRLGSKPKIDHDSVVVNPVMSATLMDMGFSKFKSGRALQMVNNISIDAAIQYIYDHFNELDQEELIAGASDQTSSTSAPTTTTTTTTTTTFTTPSSTLPSSTPSNTETPTSSSLAGIPVIHHNPNKLKGDTLENKLAFAERERLKEQERLKKEKLEEKKRIKALKEQMKREKEEKMMKQTGVSSSSGSSSAASASTSGSSCSSSSSSNVALIQVRLSSGTTEKVQLNADDHLDALFAAISNQLDPNEAYSILTTFPRKEFFAEDWNQTTLRSAGLVPKGSVIVQLTKNKGMVIKATTSTPTGSLATTGGGNTMNDDDSSDDDNGSTTTTTSSYTSSSRVLGSSSNPIPEENAIKTILNSVVNFNKDSYTLLLCEKQWILSKLESGTSDSQHVVYRHLGDSHLAGSSLNECVLYSALGHVSMSSNGETMVGTWRFIHQHGGGVCIEITSQNMVQVMHIESLTNECLILKRIEK</sequence>
<accession>A0A6A5C9Z6</accession>
<dbReference type="SUPFAM" id="SSF46934">
    <property type="entry name" value="UBA-like"/>
    <property type="match status" value="1"/>
</dbReference>
<comment type="subcellular location">
    <subcellularLocation>
        <location evidence="1">Cytoplasm</location>
    </subcellularLocation>
</comment>
<dbReference type="OMA" id="VMHIESL"/>
<keyword evidence="3" id="KW-0175">Coiled coil</keyword>
<dbReference type="PROSITE" id="PS50030">
    <property type="entry name" value="UBA"/>
    <property type="match status" value="1"/>
</dbReference>
<evidence type="ECO:0000256" key="1">
    <source>
        <dbReference type="ARBA" id="ARBA00004496"/>
    </source>
</evidence>
<dbReference type="GO" id="GO:0036435">
    <property type="term" value="F:K48-linked polyubiquitin modification-dependent protein binding"/>
    <property type="evidence" value="ECO:0007669"/>
    <property type="project" value="TreeGrafter"/>
</dbReference>
<dbReference type="CDD" id="cd01767">
    <property type="entry name" value="UBX"/>
    <property type="match status" value="1"/>
</dbReference>
<dbReference type="OrthoDB" id="10254930at2759"/>
<dbReference type="InterPro" id="IPR001012">
    <property type="entry name" value="UBX_dom"/>
</dbReference>
<protein>
    <recommendedName>
        <fullName evidence="9">UBX domain-containing protein</fullName>
    </recommendedName>
</protein>
<feature type="domain" description="UBA" evidence="5">
    <location>
        <begin position="18"/>
        <end position="66"/>
    </location>
</feature>
<dbReference type="EMBL" id="VFQX01000002">
    <property type="protein sequence ID" value="KAF0984566.1"/>
    <property type="molecule type" value="Genomic_DNA"/>
</dbReference>
<dbReference type="VEuPathDB" id="AmoebaDB:FDP41_000465"/>
<evidence type="ECO:0000256" key="3">
    <source>
        <dbReference type="ARBA" id="ARBA00023054"/>
    </source>
</evidence>
<feature type="domain" description="UBX" evidence="6">
    <location>
        <begin position="215"/>
        <end position="293"/>
    </location>
</feature>
<evidence type="ECO:0000259" key="6">
    <source>
        <dbReference type="PROSITE" id="PS50033"/>
    </source>
</evidence>
<dbReference type="GO" id="GO:0005737">
    <property type="term" value="C:cytoplasm"/>
    <property type="evidence" value="ECO:0007669"/>
    <property type="project" value="UniProtKB-SubCell"/>
</dbReference>
<dbReference type="PROSITE" id="PS50033">
    <property type="entry name" value="UBX"/>
    <property type="match status" value="1"/>
</dbReference>
<dbReference type="RefSeq" id="XP_044569279.1">
    <property type="nucleotide sequence ID" value="XM_044708087.1"/>
</dbReference>
<keyword evidence="8" id="KW-1185">Reference proteome</keyword>
<keyword evidence="2" id="KW-0963">Cytoplasm</keyword>
<reference evidence="7 8" key="1">
    <citation type="journal article" date="2019" name="Sci. Rep.">
        <title>Nanopore sequencing improves the draft genome of the human pathogenic amoeba Naegleria fowleri.</title>
        <authorList>
            <person name="Liechti N."/>
            <person name="Schurch N."/>
            <person name="Bruggmann R."/>
            <person name="Wittwer M."/>
        </authorList>
    </citation>
    <scope>NUCLEOTIDE SEQUENCE [LARGE SCALE GENOMIC DNA]</scope>
    <source>
        <strain evidence="7 8">ATCC 30894</strain>
    </source>
</reference>
<dbReference type="Pfam" id="PF00789">
    <property type="entry name" value="UBX"/>
    <property type="match status" value="1"/>
</dbReference>
<dbReference type="SUPFAM" id="SSF54236">
    <property type="entry name" value="Ubiquitin-like"/>
    <property type="match status" value="1"/>
</dbReference>
<feature type="compositionally biased region" description="Low complexity" evidence="4">
    <location>
        <begin position="83"/>
        <end position="123"/>
    </location>
</feature>
<feature type="region of interest" description="Disordered" evidence="4">
    <location>
        <begin position="79"/>
        <end position="138"/>
    </location>
</feature>
<evidence type="ECO:0000259" key="5">
    <source>
        <dbReference type="PROSITE" id="PS50030"/>
    </source>
</evidence>
<dbReference type="Gene3D" id="3.10.20.90">
    <property type="entry name" value="Phosphatidylinositol 3-kinase Catalytic Subunit, Chain A, domain 1"/>
    <property type="match status" value="1"/>
</dbReference>
<evidence type="ECO:0000313" key="8">
    <source>
        <dbReference type="Proteomes" id="UP000444721"/>
    </source>
</evidence>
<feature type="compositionally biased region" description="Acidic residues" evidence="4">
    <location>
        <begin position="324"/>
        <end position="333"/>
    </location>
</feature>
<comment type="caution">
    <text evidence="7">The sequence shown here is derived from an EMBL/GenBank/DDBJ whole genome shotgun (WGS) entry which is preliminary data.</text>
</comment>
<evidence type="ECO:0008006" key="9">
    <source>
        <dbReference type="Google" id="ProtNLM"/>
    </source>
</evidence>
<dbReference type="Pfam" id="PF22562">
    <property type="entry name" value="UBA_7"/>
    <property type="match status" value="1"/>
</dbReference>
<feature type="compositionally biased region" description="Low complexity" evidence="4">
    <location>
        <begin position="193"/>
        <end position="215"/>
    </location>
</feature>
<dbReference type="InterPro" id="IPR015940">
    <property type="entry name" value="UBA"/>
</dbReference>
<name>A0A6A5C9Z6_NAEFO</name>
<dbReference type="VEuPathDB" id="AmoebaDB:NF0005410"/>
<dbReference type="Gene3D" id="1.10.8.10">
    <property type="entry name" value="DNA helicase RuvA subunit, C-terminal domain"/>
    <property type="match status" value="1"/>
</dbReference>
<feature type="region of interest" description="Disordered" evidence="4">
    <location>
        <begin position="179"/>
        <end position="215"/>
    </location>
</feature>
<evidence type="ECO:0000313" key="7">
    <source>
        <dbReference type="EMBL" id="KAF0984566.1"/>
    </source>
</evidence>
<evidence type="ECO:0000256" key="2">
    <source>
        <dbReference type="ARBA" id="ARBA00022490"/>
    </source>
</evidence>
<dbReference type="GO" id="GO:1903094">
    <property type="term" value="P:negative regulation of protein K48-linked deubiquitination"/>
    <property type="evidence" value="ECO:0007669"/>
    <property type="project" value="TreeGrafter"/>
</dbReference>
<dbReference type="GeneID" id="68107683"/>
<dbReference type="PANTHER" id="PTHR46340:SF1">
    <property type="entry name" value="UBX DOMAIN-CONTAINING PROTEIN 1"/>
    <property type="match status" value="1"/>
</dbReference>
<dbReference type="VEuPathDB" id="AmoebaDB:NfTy_001360"/>
<gene>
    <name evidence="7" type="ORF">FDP41_000465</name>
</gene>
<dbReference type="SMART" id="SM00166">
    <property type="entry name" value="UBX"/>
    <property type="match status" value="1"/>
</dbReference>
<feature type="region of interest" description="Disordered" evidence="4">
    <location>
        <begin position="308"/>
        <end position="356"/>
    </location>
</feature>